<dbReference type="PROSITE" id="PS00622">
    <property type="entry name" value="HTH_LUXR_1"/>
    <property type="match status" value="1"/>
</dbReference>
<sequence>MRTPLAKHVLIGRHEEIEQIDGLIRAARAGRGGALVLGGEAGIGKSTLLDRAAEAASGFRVVRASGAEFEQGMPYAALHHLCRPILEHVPDLPEHLQEALRVAFGTRPGRPDPLRIGLAALELMSAAARVRPLLCLIDDAQWLDPASSRTFVFLARRVPADPVAVLVATRSADELRELPGLTLSGLDDENARRVLAARHPFPLDERVRERLVAEAHGNPLALLELPRAGGFLLPEPASVPARVERGFRARLAELPDDARLLLTVASADPTGDPGLLWPAARLLGLDVSRATADASASGLIEVGTRIRFCHPIARSAVYRSAGAALRRAAHGALADVTDRDAAPDRRAWHRAQASPGPDDDVAAELVRSATRAEARGGVAAAAVFLERAAALSLDAPDRTERTLAAAHAHLDAGTVDRAAHLLAGLDTATLGDHHQARADLLRGRIAFTHGDGSEPIVRAARRLATLDPASARRYFLEAVEMSLVVGRARGVVDEVLAAARAAAPPADAPDLLDALIALSADGYRAARPLLREALAGPARTHQPGLASMIAVELWDLDALGAITDWLVGTGRESGSALSLQLGLGLVAADATVRGDPGRALAAVAEEEAVADAAGLPPLIYNRLHVAAARGRRAEFRALSRNAARVTNLAWMEALLHNGLADYPAALAAARAATSHHDLFLTGVALPELIEAAVRCHEPAVAADALEALSDRVSGPSGTGVAAYSRALLTDDEDDFHEAVSLLAASPLRPYRGRAHLLYGEWLRRQGRRREGITHLRTAQDLLTSSGAEAFADRAAAELRAAGEQPSRRGSPAYEKLTVQELAVARLVAAGATSNEVAVQLFISKRTVDAHLRNIFRKLDLTSRHQLKDHPLDS</sequence>
<keyword evidence="6" id="KW-1185">Reference proteome</keyword>
<dbReference type="PRINTS" id="PR00038">
    <property type="entry name" value="HTHLUXR"/>
</dbReference>
<dbReference type="SUPFAM" id="SSF52540">
    <property type="entry name" value="P-loop containing nucleoside triphosphate hydrolases"/>
    <property type="match status" value="1"/>
</dbReference>
<dbReference type="Gene3D" id="3.40.50.300">
    <property type="entry name" value="P-loop containing nucleotide triphosphate hydrolases"/>
    <property type="match status" value="1"/>
</dbReference>
<dbReference type="RefSeq" id="WP_344647723.1">
    <property type="nucleotide sequence ID" value="NZ_BAAAGX010000006.1"/>
</dbReference>
<accession>A0ABP3DBJ8</accession>
<feature type="domain" description="HTH luxR-type" evidence="4">
    <location>
        <begin position="809"/>
        <end position="873"/>
    </location>
</feature>
<evidence type="ECO:0000256" key="1">
    <source>
        <dbReference type="ARBA" id="ARBA00022741"/>
    </source>
</evidence>
<name>A0ABP3DBJ8_9ACTN</name>
<keyword evidence="2" id="KW-0067">ATP-binding</keyword>
<gene>
    <name evidence="5" type="ORF">GCM10009539_12100</name>
</gene>
<dbReference type="Proteomes" id="UP001500967">
    <property type="component" value="Unassembled WGS sequence"/>
</dbReference>
<evidence type="ECO:0000259" key="4">
    <source>
        <dbReference type="PROSITE" id="PS50043"/>
    </source>
</evidence>
<keyword evidence="1" id="KW-0547">Nucleotide-binding</keyword>
<dbReference type="PANTHER" id="PTHR16305">
    <property type="entry name" value="TESTICULAR SOLUBLE ADENYLYL CYCLASE"/>
    <property type="match status" value="1"/>
</dbReference>
<dbReference type="InterPro" id="IPR041664">
    <property type="entry name" value="AAA_16"/>
</dbReference>
<proteinExistence type="predicted"/>
<dbReference type="InterPro" id="IPR027417">
    <property type="entry name" value="P-loop_NTPase"/>
</dbReference>
<evidence type="ECO:0000313" key="6">
    <source>
        <dbReference type="Proteomes" id="UP001500967"/>
    </source>
</evidence>
<reference evidence="6" key="1">
    <citation type="journal article" date="2019" name="Int. J. Syst. Evol. Microbiol.">
        <title>The Global Catalogue of Microorganisms (GCM) 10K type strain sequencing project: providing services to taxonomists for standard genome sequencing and annotation.</title>
        <authorList>
            <consortium name="The Broad Institute Genomics Platform"/>
            <consortium name="The Broad Institute Genome Sequencing Center for Infectious Disease"/>
            <person name="Wu L."/>
            <person name="Ma J."/>
        </authorList>
    </citation>
    <scope>NUCLEOTIDE SEQUENCE [LARGE SCALE GENOMIC DNA]</scope>
    <source>
        <strain evidence="6">JCM 10425</strain>
    </source>
</reference>
<dbReference type="Pfam" id="PF00196">
    <property type="entry name" value="GerE"/>
    <property type="match status" value="1"/>
</dbReference>
<protein>
    <submittedName>
        <fullName evidence="5">LuxR family transcriptional regulator</fullName>
    </submittedName>
</protein>
<dbReference type="CDD" id="cd06170">
    <property type="entry name" value="LuxR_C_like"/>
    <property type="match status" value="1"/>
</dbReference>
<organism evidence="5 6">
    <name type="scientific">Cryptosporangium japonicum</name>
    <dbReference type="NCBI Taxonomy" id="80872"/>
    <lineage>
        <taxon>Bacteria</taxon>
        <taxon>Bacillati</taxon>
        <taxon>Actinomycetota</taxon>
        <taxon>Actinomycetes</taxon>
        <taxon>Cryptosporangiales</taxon>
        <taxon>Cryptosporangiaceae</taxon>
        <taxon>Cryptosporangium</taxon>
    </lineage>
</organism>
<dbReference type="InterPro" id="IPR016032">
    <property type="entry name" value="Sig_transdc_resp-reg_C-effctor"/>
</dbReference>
<comment type="caution">
    <text evidence="5">The sequence shown here is derived from an EMBL/GenBank/DDBJ whole genome shotgun (WGS) entry which is preliminary data.</text>
</comment>
<dbReference type="PROSITE" id="PS50043">
    <property type="entry name" value="HTH_LUXR_2"/>
    <property type="match status" value="1"/>
</dbReference>
<feature type="region of interest" description="Disordered" evidence="3">
    <location>
        <begin position="340"/>
        <end position="360"/>
    </location>
</feature>
<dbReference type="Pfam" id="PF13191">
    <property type="entry name" value="AAA_16"/>
    <property type="match status" value="1"/>
</dbReference>
<dbReference type="EMBL" id="BAAAGX010000006">
    <property type="protein sequence ID" value="GAA0228261.1"/>
    <property type="molecule type" value="Genomic_DNA"/>
</dbReference>
<evidence type="ECO:0000256" key="2">
    <source>
        <dbReference type="ARBA" id="ARBA00022840"/>
    </source>
</evidence>
<dbReference type="InterPro" id="IPR036388">
    <property type="entry name" value="WH-like_DNA-bd_sf"/>
</dbReference>
<dbReference type="SMART" id="SM00421">
    <property type="entry name" value="HTH_LUXR"/>
    <property type="match status" value="1"/>
</dbReference>
<dbReference type="InterPro" id="IPR000792">
    <property type="entry name" value="Tscrpt_reg_LuxR_C"/>
</dbReference>
<dbReference type="SUPFAM" id="SSF46894">
    <property type="entry name" value="C-terminal effector domain of the bipartite response regulators"/>
    <property type="match status" value="1"/>
</dbReference>
<evidence type="ECO:0000256" key="3">
    <source>
        <dbReference type="SAM" id="MobiDB-lite"/>
    </source>
</evidence>
<evidence type="ECO:0000313" key="5">
    <source>
        <dbReference type="EMBL" id="GAA0228261.1"/>
    </source>
</evidence>
<dbReference type="Gene3D" id="1.10.10.10">
    <property type="entry name" value="Winged helix-like DNA-binding domain superfamily/Winged helix DNA-binding domain"/>
    <property type="match status" value="1"/>
</dbReference>
<dbReference type="PANTHER" id="PTHR16305:SF35">
    <property type="entry name" value="TRANSCRIPTIONAL ACTIVATOR DOMAIN"/>
    <property type="match status" value="1"/>
</dbReference>